<proteinExistence type="predicted"/>
<protein>
    <recommendedName>
        <fullName evidence="2">HTH cro/C1-type domain-containing protein</fullName>
    </recommendedName>
</protein>
<dbReference type="CDD" id="cd00093">
    <property type="entry name" value="HTH_XRE"/>
    <property type="match status" value="1"/>
</dbReference>
<dbReference type="EMBL" id="LZIN01000096">
    <property type="protein sequence ID" value="OBG00911.1"/>
    <property type="molecule type" value="Genomic_DNA"/>
</dbReference>
<dbReference type="Pfam" id="PF01381">
    <property type="entry name" value="HTH_3"/>
    <property type="match status" value="1"/>
</dbReference>
<name>A0A1A2E432_MYCSD</name>
<dbReference type="OrthoDB" id="4158323at2"/>
<evidence type="ECO:0000313" key="4">
    <source>
        <dbReference type="Proteomes" id="UP000093985"/>
    </source>
</evidence>
<dbReference type="AlphaFoldDB" id="A0A1A2E432"/>
<dbReference type="InterPro" id="IPR001387">
    <property type="entry name" value="Cro/C1-type_HTH"/>
</dbReference>
<dbReference type="SMART" id="SM00530">
    <property type="entry name" value="HTH_XRE"/>
    <property type="match status" value="1"/>
</dbReference>
<feature type="domain" description="HTH cro/C1-type" evidence="2">
    <location>
        <begin position="15"/>
        <end position="75"/>
    </location>
</feature>
<sequence>MESRSPVENRFRERVSHERKLHGWSQAELAKMLTAKGIRGVYATTVAKIESGERAVRINEAAALADLFSTTTDALLGRLDPDENSLTFAMMNTYTYAESARQQTVTADETTATLEEILEDAKDRFASPEIEHLLELSRDAARHLKKARQSFEQVSSGATDVIVAKGEAARTREDGSQG</sequence>
<organism evidence="3 4">
    <name type="scientific">Mycolicibacter sinensis (strain JDM601)</name>
    <name type="common">Mycobacterium sinense</name>
    <dbReference type="NCBI Taxonomy" id="875328"/>
    <lineage>
        <taxon>Bacteria</taxon>
        <taxon>Bacillati</taxon>
        <taxon>Actinomycetota</taxon>
        <taxon>Actinomycetes</taxon>
        <taxon>Mycobacteriales</taxon>
        <taxon>Mycobacteriaceae</taxon>
        <taxon>Mycolicibacter</taxon>
    </lineage>
</organism>
<keyword evidence="1" id="KW-0238">DNA-binding</keyword>
<dbReference type="PANTHER" id="PTHR46558:SF4">
    <property type="entry name" value="DNA-BIDING PHAGE PROTEIN"/>
    <property type="match status" value="1"/>
</dbReference>
<evidence type="ECO:0000313" key="3">
    <source>
        <dbReference type="EMBL" id="OBG00911.1"/>
    </source>
</evidence>
<evidence type="ECO:0000256" key="1">
    <source>
        <dbReference type="ARBA" id="ARBA00023125"/>
    </source>
</evidence>
<dbReference type="SUPFAM" id="SSF47413">
    <property type="entry name" value="lambda repressor-like DNA-binding domains"/>
    <property type="match status" value="1"/>
</dbReference>
<dbReference type="InterPro" id="IPR010982">
    <property type="entry name" value="Lambda_DNA-bd_dom_sf"/>
</dbReference>
<dbReference type="PROSITE" id="PS50943">
    <property type="entry name" value="HTH_CROC1"/>
    <property type="match status" value="1"/>
</dbReference>
<dbReference type="RefSeq" id="WP_064856845.1">
    <property type="nucleotide sequence ID" value="NZ_LZIM01000091.1"/>
</dbReference>
<dbReference type="PANTHER" id="PTHR46558">
    <property type="entry name" value="TRACRIPTIONAL REGULATORY PROTEIN-RELATED-RELATED"/>
    <property type="match status" value="1"/>
</dbReference>
<dbReference type="Proteomes" id="UP000093985">
    <property type="component" value="Unassembled WGS sequence"/>
</dbReference>
<accession>A0A1A2E432</accession>
<dbReference type="GO" id="GO:0003677">
    <property type="term" value="F:DNA binding"/>
    <property type="evidence" value="ECO:0007669"/>
    <property type="project" value="UniProtKB-KW"/>
</dbReference>
<reference evidence="4" key="1">
    <citation type="submission" date="2016-06" db="EMBL/GenBank/DDBJ databases">
        <authorList>
            <person name="Sutton G."/>
            <person name="Brinkac L."/>
            <person name="Sanka R."/>
            <person name="Adams M."/>
            <person name="Lau E."/>
            <person name="Mehaffy C."/>
            <person name="Tameris M."/>
            <person name="Hatherill M."/>
            <person name="Hanekom W."/>
            <person name="Mahomed H."/>
            <person name="Mcshane H."/>
        </authorList>
    </citation>
    <scope>NUCLEOTIDE SEQUENCE [LARGE SCALE GENOMIC DNA]</scope>
    <source>
        <strain evidence="4">852014-51077_SCH5608930-a</strain>
    </source>
</reference>
<comment type="caution">
    <text evidence="3">The sequence shown here is derived from an EMBL/GenBank/DDBJ whole genome shotgun (WGS) entry which is preliminary data.</text>
</comment>
<dbReference type="Gene3D" id="1.10.260.40">
    <property type="entry name" value="lambda repressor-like DNA-binding domains"/>
    <property type="match status" value="1"/>
</dbReference>
<evidence type="ECO:0000259" key="2">
    <source>
        <dbReference type="PROSITE" id="PS50943"/>
    </source>
</evidence>
<gene>
    <name evidence="3" type="ORF">A5771_17750</name>
</gene>